<comment type="caution">
    <text evidence="2">The sequence shown here is derived from an EMBL/GenBank/DDBJ whole genome shotgun (WGS) entry which is preliminary data.</text>
</comment>
<dbReference type="Gene3D" id="1.10.357.10">
    <property type="entry name" value="Tetracycline Repressor, domain 2"/>
    <property type="match status" value="1"/>
</dbReference>
<proteinExistence type="predicted"/>
<evidence type="ECO:0000259" key="1">
    <source>
        <dbReference type="Pfam" id="PF14278"/>
    </source>
</evidence>
<protein>
    <recommendedName>
        <fullName evidence="1">Transcriptional regulator TetR C-terminal Firmicutes type domain-containing protein</fullName>
    </recommendedName>
</protein>
<organism evidence="2 3">
    <name type="scientific">Collibacillus ludicampi</name>
    <dbReference type="NCBI Taxonomy" id="2771369"/>
    <lineage>
        <taxon>Bacteria</taxon>
        <taxon>Bacillati</taxon>
        <taxon>Bacillota</taxon>
        <taxon>Bacilli</taxon>
        <taxon>Bacillales</taxon>
        <taxon>Alicyclobacillaceae</taxon>
        <taxon>Collibacillus</taxon>
    </lineage>
</organism>
<dbReference type="EMBL" id="BOQE01000001">
    <property type="protein sequence ID" value="GIM46181.1"/>
    <property type="molecule type" value="Genomic_DNA"/>
</dbReference>
<reference evidence="2" key="1">
    <citation type="journal article" date="2023" name="Int. J. Syst. Evol. Microbiol.">
        <title>Collibacillus ludicampi gen. nov., sp. nov., a new soil bacterium of the family Alicyclobacillaceae.</title>
        <authorList>
            <person name="Jojima T."/>
            <person name="Ioku Y."/>
            <person name="Fukuta Y."/>
            <person name="Shirasaka N."/>
            <person name="Matsumura Y."/>
            <person name="Mori M."/>
        </authorList>
    </citation>
    <scope>NUCLEOTIDE SEQUENCE</scope>
    <source>
        <strain evidence="2">TP075</strain>
    </source>
</reference>
<dbReference type="Pfam" id="PF14278">
    <property type="entry name" value="TetR_C_8"/>
    <property type="match status" value="1"/>
</dbReference>
<keyword evidence="3" id="KW-1185">Reference proteome</keyword>
<dbReference type="InterPro" id="IPR039532">
    <property type="entry name" value="TetR_C_Firmicutes"/>
</dbReference>
<dbReference type="AlphaFoldDB" id="A0AAV4LEM6"/>
<feature type="domain" description="Transcriptional regulator TetR C-terminal Firmicutes type" evidence="1">
    <location>
        <begin position="13"/>
        <end position="54"/>
    </location>
</feature>
<name>A0AAV4LEM6_9BACL</name>
<evidence type="ECO:0000313" key="2">
    <source>
        <dbReference type="EMBL" id="GIM46181.1"/>
    </source>
</evidence>
<gene>
    <name evidence="2" type="ORF">DNHGIG_17300</name>
</gene>
<evidence type="ECO:0000313" key="3">
    <source>
        <dbReference type="Proteomes" id="UP001057291"/>
    </source>
</evidence>
<accession>A0AAV4LEM6</accession>
<dbReference type="Proteomes" id="UP001057291">
    <property type="component" value="Unassembled WGS sequence"/>
</dbReference>
<sequence>MSGDSITEGKNEGLNEDVILQFMGTAYVGVVEWWITNGMPCPPHVMAEQVGLLLERICN</sequence>